<dbReference type="Pfam" id="PF00924">
    <property type="entry name" value="MS_channel_2nd"/>
    <property type="match status" value="1"/>
</dbReference>
<feature type="transmembrane region" description="Helical" evidence="8">
    <location>
        <begin position="296"/>
        <end position="315"/>
    </location>
</feature>
<dbReference type="AlphaFoldDB" id="A0A157S9V8"/>
<dbReference type="Pfam" id="PF21088">
    <property type="entry name" value="MS_channel_1st"/>
    <property type="match status" value="1"/>
</dbReference>
<dbReference type="Gene3D" id="2.30.30.60">
    <property type="match status" value="1"/>
</dbReference>
<dbReference type="EMBL" id="LT546645">
    <property type="protein sequence ID" value="SAI67217.1"/>
    <property type="molecule type" value="Genomic_DNA"/>
</dbReference>
<feature type="transmembrane region" description="Helical" evidence="8">
    <location>
        <begin position="346"/>
        <end position="365"/>
    </location>
</feature>
<feature type="domain" description="Moderate conductance mechanosensitive channel YbiO-like transmembrane helix 1" evidence="11">
    <location>
        <begin position="376"/>
        <end position="453"/>
    </location>
</feature>
<evidence type="ECO:0000259" key="11">
    <source>
        <dbReference type="Pfam" id="PF25392"/>
    </source>
</evidence>
<dbReference type="InterPro" id="IPR023408">
    <property type="entry name" value="MscS_beta-dom_sf"/>
</dbReference>
<dbReference type="OrthoDB" id="6500477at2"/>
<dbReference type="SUPFAM" id="SSF50182">
    <property type="entry name" value="Sm-like ribonucleoproteins"/>
    <property type="match status" value="1"/>
</dbReference>
<name>A0A157S9V8_9BORD</name>
<dbReference type="Pfam" id="PF25392">
    <property type="entry name" value="MS_channel_TM1"/>
    <property type="match status" value="1"/>
</dbReference>
<evidence type="ECO:0000256" key="2">
    <source>
        <dbReference type="ARBA" id="ARBA00008017"/>
    </source>
</evidence>
<proteinExistence type="inferred from homology"/>
<evidence type="ECO:0000256" key="5">
    <source>
        <dbReference type="ARBA" id="ARBA00022989"/>
    </source>
</evidence>
<feature type="transmembrane region" description="Helical" evidence="8">
    <location>
        <begin position="186"/>
        <end position="213"/>
    </location>
</feature>
<feature type="transmembrane region" description="Helical" evidence="8">
    <location>
        <begin position="377"/>
        <end position="399"/>
    </location>
</feature>
<keyword evidence="6 8" id="KW-0472">Membrane</keyword>
<dbReference type="InterPro" id="IPR049142">
    <property type="entry name" value="MS_channel_1st"/>
</dbReference>
<evidence type="ECO:0000256" key="6">
    <source>
        <dbReference type="ARBA" id="ARBA00023136"/>
    </source>
</evidence>
<dbReference type="InterPro" id="IPR010920">
    <property type="entry name" value="LSM_dom_sf"/>
</dbReference>
<dbReference type="Gene3D" id="3.30.70.100">
    <property type="match status" value="1"/>
</dbReference>
<dbReference type="InterPro" id="IPR011066">
    <property type="entry name" value="MscS_channel_C_sf"/>
</dbReference>
<feature type="domain" description="Mechanosensitive ion channel MscS" evidence="9">
    <location>
        <begin position="558"/>
        <end position="620"/>
    </location>
</feature>
<keyword evidence="4 8" id="KW-0812">Transmembrane</keyword>
<dbReference type="SUPFAM" id="SSF82861">
    <property type="entry name" value="Mechanosensitive channel protein MscS (YggB), transmembrane region"/>
    <property type="match status" value="1"/>
</dbReference>
<evidence type="ECO:0000259" key="10">
    <source>
        <dbReference type="Pfam" id="PF21088"/>
    </source>
</evidence>
<evidence type="ECO:0000256" key="8">
    <source>
        <dbReference type="SAM" id="Phobius"/>
    </source>
</evidence>
<keyword evidence="5 8" id="KW-1133">Transmembrane helix</keyword>
<comment type="similarity">
    <text evidence="2">Belongs to the MscS (TC 1.A.23) family.</text>
</comment>
<sequence>MTLPRRHTIPFLSAFPARLHWHALLPLLFGLLFFLLTPAAGHAETAAPASSQQLADLLEDPASREALIQQLRKQTAASESAPLTTDGTADFSADLARFLGSLGQELNTAVDTFRSLGSGEGMSDVSAEIWRSVLTNFAIVAAITLLAWAVLRWLAGFYYARVDRRLADGPAGNDPHRPLRYRNATAIGATLLLDLAVVALATLAGYIASLWLVGQPASIGMLEDVFLKTFLATEAVKTLVRMVFATRYPHLRLVDMPDDEATFWNNWLERLISVSSYSLLIAVPLIKAIFSPAVGQMLGLVIMLGVYIYALRVVWRNRKLLRERLLLRAQHASAFFGTLLRMLARIWHLLAIAYFTVLLGASQLAPDRALPFMVQATLQSLLAIAIALVLSAVLTRVAARRIELPGAWRNRLPLLERRLNAYVPAALKGLRLLLLVLATLVVLDAWQVFDLSASLASDRGRAAIFMLVRIGIVLLIAVGSWTLVASVIEHRLSLNGTSPGQPSARERTLLTLFRNAAMVVIVTMTVLVLLAQIGIDIGPLIAGAGVVGLAIGFGAQKLVQDIITGVFIQLENGMNQNDVVEVAGVFGTVEKLTIRSVGIRTLDGAYHLVPFSSVDTVVNHMRDFSYHVGEYTIAHRENVDDAVVHLKAAFAELQQDEVLAPELLDDITVAGVTSLSERGVTIRILIKTTPGMQWAVQRGYNRLVKKHFDAARIELPYPHRVLYFGQDKNGNAPAMRMQQAEAGPPVAPGRAAAPGQTPGRLARASRQASTDVLGNELEPANSLDEEPPKPA</sequence>
<feature type="transmembrane region" description="Helical" evidence="8">
    <location>
        <begin position="509"/>
        <end position="531"/>
    </location>
</feature>
<feature type="region of interest" description="Disordered" evidence="7">
    <location>
        <begin position="734"/>
        <end position="791"/>
    </location>
</feature>
<dbReference type="Gene3D" id="1.10.287.1260">
    <property type="match status" value="1"/>
</dbReference>
<dbReference type="GO" id="GO:0008381">
    <property type="term" value="F:mechanosensitive monoatomic ion channel activity"/>
    <property type="evidence" value="ECO:0007669"/>
    <property type="project" value="InterPro"/>
</dbReference>
<organism evidence="12 13">
    <name type="scientific">Bordetella trematum</name>
    <dbReference type="NCBI Taxonomy" id="123899"/>
    <lineage>
        <taxon>Bacteria</taxon>
        <taxon>Pseudomonadati</taxon>
        <taxon>Pseudomonadota</taxon>
        <taxon>Betaproteobacteria</taxon>
        <taxon>Burkholderiales</taxon>
        <taxon>Alcaligenaceae</taxon>
        <taxon>Bordetella</taxon>
    </lineage>
</organism>
<keyword evidence="3" id="KW-1003">Cell membrane</keyword>
<dbReference type="InterPro" id="IPR011014">
    <property type="entry name" value="MscS_channel_TM-2"/>
</dbReference>
<keyword evidence="13" id="KW-1185">Reference proteome</keyword>
<feature type="transmembrane region" description="Helical" evidence="8">
    <location>
        <begin position="463"/>
        <end position="488"/>
    </location>
</feature>
<dbReference type="STRING" id="123899.SAMEA3906487_00645"/>
<protein>
    <submittedName>
        <fullName evidence="12">Ion channel protein</fullName>
    </submittedName>
</protein>
<dbReference type="eggNOG" id="COG0668">
    <property type="taxonomic scope" value="Bacteria"/>
</dbReference>
<dbReference type="KEGG" id="btrm:SAMEA390648700645"/>
<comment type="subcellular location">
    <subcellularLocation>
        <location evidence="1">Cell membrane</location>
        <topology evidence="1">Multi-pass membrane protein</topology>
    </subcellularLocation>
</comment>
<dbReference type="InterPro" id="IPR057485">
    <property type="entry name" value="YbiO-like_TM1"/>
</dbReference>
<evidence type="ECO:0000313" key="12">
    <source>
        <dbReference type="EMBL" id="SAI67217.1"/>
    </source>
</evidence>
<dbReference type="Proteomes" id="UP000076825">
    <property type="component" value="Chromosome 1"/>
</dbReference>
<dbReference type="PANTHER" id="PTHR30460">
    <property type="entry name" value="MODERATE CONDUCTANCE MECHANOSENSITIVE CHANNEL YBIO"/>
    <property type="match status" value="1"/>
</dbReference>
<feature type="transmembrane region" description="Helical" evidence="8">
    <location>
        <begin position="419"/>
        <end position="443"/>
    </location>
</feature>
<dbReference type="SUPFAM" id="SSF82689">
    <property type="entry name" value="Mechanosensitive channel protein MscS (YggB), C-terminal domain"/>
    <property type="match status" value="1"/>
</dbReference>
<evidence type="ECO:0000259" key="9">
    <source>
        <dbReference type="Pfam" id="PF00924"/>
    </source>
</evidence>
<dbReference type="PATRIC" id="fig|123899.6.peg.619"/>
<evidence type="ECO:0000256" key="7">
    <source>
        <dbReference type="SAM" id="MobiDB-lite"/>
    </source>
</evidence>
<evidence type="ECO:0000256" key="4">
    <source>
        <dbReference type="ARBA" id="ARBA00022692"/>
    </source>
</evidence>
<dbReference type="InterPro" id="IPR006685">
    <property type="entry name" value="MscS_channel_2nd"/>
</dbReference>
<evidence type="ECO:0000313" key="13">
    <source>
        <dbReference type="Proteomes" id="UP000076825"/>
    </source>
</evidence>
<dbReference type="PANTHER" id="PTHR30460:SF0">
    <property type="entry name" value="MODERATE CONDUCTANCE MECHANOSENSITIVE CHANNEL YBIO"/>
    <property type="match status" value="1"/>
</dbReference>
<gene>
    <name evidence="12" type="primary">mscS_2</name>
    <name evidence="12" type="ORF">SAMEA3906487_00645</name>
</gene>
<feature type="domain" description="Mechanosensitive ion channel transmembrane helices 2/3" evidence="10">
    <location>
        <begin position="519"/>
        <end position="556"/>
    </location>
</feature>
<evidence type="ECO:0000256" key="3">
    <source>
        <dbReference type="ARBA" id="ARBA00022475"/>
    </source>
</evidence>
<dbReference type="InterPro" id="IPR045276">
    <property type="entry name" value="YbiO_bact"/>
</dbReference>
<feature type="compositionally biased region" description="Low complexity" evidence="7">
    <location>
        <begin position="740"/>
        <end position="755"/>
    </location>
</feature>
<evidence type="ECO:0000256" key="1">
    <source>
        <dbReference type="ARBA" id="ARBA00004651"/>
    </source>
</evidence>
<reference evidence="12 13" key="1">
    <citation type="submission" date="2016-04" db="EMBL/GenBank/DDBJ databases">
        <authorList>
            <consortium name="Pathogen Informatics"/>
        </authorList>
    </citation>
    <scope>NUCLEOTIDE SEQUENCE [LARGE SCALE GENOMIC DNA]</scope>
    <source>
        <strain evidence="12 13">H044680328</strain>
    </source>
</reference>
<dbReference type="GO" id="GO:0005886">
    <property type="term" value="C:plasma membrane"/>
    <property type="evidence" value="ECO:0007669"/>
    <property type="project" value="UniProtKB-SubCell"/>
</dbReference>
<feature type="transmembrane region" description="Helical" evidence="8">
    <location>
        <begin position="133"/>
        <end position="155"/>
    </location>
</feature>
<accession>A0A157S9V8</accession>